<evidence type="ECO:0000256" key="1">
    <source>
        <dbReference type="SAM" id="Coils"/>
    </source>
</evidence>
<name>A0A821Q424_9NEOP</name>
<feature type="coiled-coil region" evidence="1">
    <location>
        <begin position="22"/>
        <end position="78"/>
    </location>
</feature>
<evidence type="ECO:0000313" key="3">
    <source>
        <dbReference type="EMBL" id="CAF4814524.1"/>
    </source>
</evidence>
<dbReference type="Proteomes" id="UP000663880">
    <property type="component" value="Unassembled WGS sequence"/>
</dbReference>
<keyword evidence="4" id="KW-1185">Reference proteome</keyword>
<accession>A0A821Q424</accession>
<keyword evidence="2" id="KW-1133">Transmembrane helix</keyword>
<keyword evidence="2" id="KW-0812">Transmembrane</keyword>
<evidence type="ECO:0000313" key="4">
    <source>
        <dbReference type="Proteomes" id="UP000663880"/>
    </source>
</evidence>
<organism evidence="3 4">
    <name type="scientific">Pieris macdunnoughi</name>
    <dbReference type="NCBI Taxonomy" id="345717"/>
    <lineage>
        <taxon>Eukaryota</taxon>
        <taxon>Metazoa</taxon>
        <taxon>Ecdysozoa</taxon>
        <taxon>Arthropoda</taxon>
        <taxon>Hexapoda</taxon>
        <taxon>Insecta</taxon>
        <taxon>Pterygota</taxon>
        <taxon>Neoptera</taxon>
        <taxon>Endopterygota</taxon>
        <taxon>Lepidoptera</taxon>
        <taxon>Glossata</taxon>
        <taxon>Ditrysia</taxon>
        <taxon>Papilionoidea</taxon>
        <taxon>Pieridae</taxon>
        <taxon>Pierinae</taxon>
        <taxon>Pieris</taxon>
    </lineage>
</organism>
<keyword evidence="2" id="KW-0472">Membrane</keyword>
<sequence length="242" mass="28818">MKHARKRFCPCNDCCSNQIYIRKDNLNRISNIEDELKHKQEELLCIDKELQRKRKQLNKLELKEKSNTTSKLKQAERKLFIVTKAIEKCKKYEKSKKLQNGAPANVVQNFFDKFIKTDKDLKNIAKVNKYDLLANMRRILFQPAQVNTVSPCGQSRFSSPSKSERKWNASARDCYLMSLQRTPQLWIYHRWPQFYPQYLSARAQWRNLRVFFMFLLGILFWVPAFLCLEICKCCFCSCCCDR</sequence>
<keyword evidence="1" id="KW-0175">Coiled coil</keyword>
<dbReference type="AlphaFoldDB" id="A0A821Q424"/>
<reference evidence="3" key="1">
    <citation type="submission" date="2021-02" db="EMBL/GenBank/DDBJ databases">
        <authorList>
            <person name="Steward A R."/>
        </authorList>
    </citation>
    <scope>NUCLEOTIDE SEQUENCE</scope>
</reference>
<feature type="transmembrane region" description="Helical" evidence="2">
    <location>
        <begin position="208"/>
        <end position="226"/>
    </location>
</feature>
<proteinExistence type="predicted"/>
<dbReference type="OrthoDB" id="7434072at2759"/>
<evidence type="ECO:0000256" key="2">
    <source>
        <dbReference type="SAM" id="Phobius"/>
    </source>
</evidence>
<gene>
    <name evidence="3" type="ORF">PMACD_LOCUS4241</name>
</gene>
<dbReference type="EMBL" id="CAJOBZ010000007">
    <property type="protein sequence ID" value="CAF4814524.1"/>
    <property type="molecule type" value="Genomic_DNA"/>
</dbReference>
<protein>
    <submittedName>
        <fullName evidence="3">Uncharacterized protein</fullName>
    </submittedName>
</protein>
<comment type="caution">
    <text evidence="3">The sequence shown here is derived from an EMBL/GenBank/DDBJ whole genome shotgun (WGS) entry which is preliminary data.</text>
</comment>